<keyword evidence="2" id="KW-1185">Reference proteome</keyword>
<reference evidence="1" key="1">
    <citation type="submission" date="2019-03" db="EMBL/GenBank/DDBJ databases">
        <title>Candidatus Syntrophosphaera thermopropionivorans: a novel player in syntrophic propionate oxidation during anaerobic digestion.</title>
        <authorList>
            <person name="Dyksma S."/>
        </authorList>
    </citation>
    <scope>NUCLEOTIDE SEQUENCE</scope>
    <source>
        <strain evidence="1">W5</strain>
    </source>
</reference>
<sequence length="151" mass="17079">MPLPANLKLKSKQDTVKLAEFLVPILQAGDLICLYGNLGSGKTFFAAALAKALGVPDFVTSPSFILFNQYQGTKYPLYHLDLFRLKNEQEFWELGVIDLMDNGITLIEWPELANKLLPESIQNLNLYFSFDGKKRTVDIDARGKFAPYFIK</sequence>
<organism evidence="1 2">
    <name type="scientific">Candidatus Syntrophosphaera thermopropionivorans</name>
    <dbReference type="NCBI Taxonomy" id="2593015"/>
    <lineage>
        <taxon>Bacteria</taxon>
        <taxon>Pseudomonadati</taxon>
        <taxon>Candidatus Cloacimonadota</taxon>
        <taxon>Candidatus Cloacimonadia</taxon>
        <taxon>Candidatus Cloacimonadales</taxon>
        <taxon>Candidatus Cloacimonadaceae</taxon>
        <taxon>Candidatus Syntrophosphaera</taxon>
    </lineage>
</organism>
<evidence type="ECO:0000313" key="2">
    <source>
        <dbReference type="Proteomes" id="UP000294588"/>
    </source>
</evidence>
<accession>A0AC61QJS5</accession>
<comment type="caution">
    <text evidence="1">The sequence shown here is derived from an EMBL/GenBank/DDBJ whole genome shotgun (WGS) entry which is preliminary data.</text>
</comment>
<name>A0AC61QJS5_9BACT</name>
<proteinExistence type="predicted"/>
<dbReference type="EMBL" id="SMOG01000006">
    <property type="protein sequence ID" value="TDF73416.1"/>
    <property type="molecule type" value="Genomic_DNA"/>
</dbReference>
<dbReference type="Proteomes" id="UP000294588">
    <property type="component" value="Unassembled WGS sequence"/>
</dbReference>
<gene>
    <name evidence="1" type="primary">tsaE</name>
    <name evidence="1" type="ORF">E0946_03390</name>
</gene>
<evidence type="ECO:0000313" key="1">
    <source>
        <dbReference type="EMBL" id="TDF73416.1"/>
    </source>
</evidence>
<protein>
    <submittedName>
        <fullName evidence="1">tRNA (Adenosine(37)-N6)-threonylcarbamoyltransferase complex ATPase subunit type 1 TsaE</fullName>
    </submittedName>
</protein>